<dbReference type="OrthoDB" id="3357948at2759"/>
<feature type="compositionally biased region" description="Polar residues" evidence="1">
    <location>
        <begin position="686"/>
        <end position="699"/>
    </location>
</feature>
<reference evidence="2 3" key="1">
    <citation type="submission" date="2014-04" db="EMBL/GenBank/DDBJ databases">
        <authorList>
            <consortium name="DOE Joint Genome Institute"/>
            <person name="Kuo A."/>
            <person name="Kohler A."/>
            <person name="Jargeat P."/>
            <person name="Nagy L.G."/>
            <person name="Floudas D."/>
            <person name="Copeland A."/>
            <person name="Barry K.W."/>
            <person name="Cichocki N."/>
            <person name="Veneault-Fourrey C."/>
            <person name="LaButti K."/>
            <person name="Lindquist E.A."/>
            <person name="Lipzen A."/>
            <person name="Lundell T."/>
            <person name="Morin E."/>
            <person name="Murat C."/>
            <person name="Sun H."/>
            <person name="Tunlid A."/>
            <person name="Henrissat B."/>
            <person name="Grigoriev I.V."/>
            <person name="Hibbett D.S."/>
            <person name="Martin F."/>
            <person name="Nordberg H.P."/>
            <person name="Cantor M.N."/>
            <person name="Hua S.X."/>
        </authorList>
    </citation>
    <scope>NUCLEOTIDE SEQUENCE [LARGE SCALE GENOMIC DNA]</scope>
    <source>
        <strain evidence="2 3">Ve08.2h10</strain>
    </source>
</reference>
<feature type="compositionally biased region" description="Polar residues" evidence="1">
    <location>
        <begin position="801"/>
        <end position="829"/>
    </location>
</feature>
<organism evidence="2 3">
    <name type="scientific">Paxillus rubicundulus Ve08.2h10</name>
    <dbReference type="NCBI Taxonomy" id="930991"/>
    <lineage>
        <taxon>Eukaryota</taxon>
        <taxon>Fungi</taxon>
        <taxon>Dikarya</taxon>
        <taxon>Basidiomycota</taxon>
        <taxon>Agaricomycotina</taxon>
        <taxon>Agaricomycetes</taxon>
        <taxon>Agaricomycetidae</taxon>
        <taxon>Boletales</taxon>
        <taxon>Paxilineae</taxon>
        <taxon>Paxillaceae</taxon>
        <taxon>Paxillus</taxon>
    </lineage>
</organism>
<dbReference type="EMBL" id="KN825256">
    <property type="protein sequence ID" value="KIK92666.1"/>
    <property type="molecule type" value="Genomic_DNA"/>
</dbReference>
<feature type="region of interest" description="Disordered" evidence="1">
    <location>
        <begin position="801"/>
        <end position="870"/>
    </location>
</feature>
<feature type="region of interest" description="Disordered" evidence="1">
    <location>
        <begin position="548"/>
        <end position="573"/>
    </location>
</feature>
<feature type="compositionally biased region" description="Low complexity" evidence="1">
    <location>
        <begin position="74"/>
        <end position="92"/>
    </location>
</feature>
<feature type="region of interest" description="Disordered" evidence="1">
    <location>
        <begin position="686"/>
        <end position="789"/>
    </location>
</feature>
<proteinExistence type="predicted"/>
<feature type="compositionally biased region" description="Low complexity" evidence="1">
    <location>
        <begin position="548"/>
        <end position="561"/>
    </location>
</feature>
<feature type="compositionally biased region" description="Basic residues" evidence="1">
    <location>
        <begin position="750"/>
        <end position="766"/>
    </location>
</feature>
<dbReference type="AlphaFoldDB" id="A0A0D0DUF1"/>
<evidence type="ECO:0000313" key="2">
    <source>
        <dbReference type="EMBL" id="KIK92666.1"/>
    </source>
</evidence>
<dbReference type="HOGENOM" id="CLU_005483_0_0_1"/>
<dbReference type="Proteomes" id="UP000054538">
    <property type="component" value="Unassembled WGS sequence"/>
</dbReference>
<feature type="region of interest" description="Disordered" evidence="1">
    <location>
        <begin position="914"/>
        <end position="940"/>
    </location>
</feature>
<feature type="compositionally biased region" description="Basic and acidic residues" evidence="1">
    <location>
        <begin position="727"/>
        <end position="749"/>
    </location>
</feature>
<feature type="compositionally biased region" description="Low complexity" evidence="1">
    <location>
        <begin position="775"/>
        <end position="789"/>
    </location>
</feature>
<feature type="compositionally biased region" description="Low complexity" evidence="1">
    <location>
        <begin position="188"/>
        <end position="223"/>
    </location>
</feature>
<reference evidence="3" key="2">
    <citation type="submission" date="2015-01" db="EMBL/GenBank/DDBJ databases">
        <title>Evolutionary Origins and Diversification of the Mycorrhizal Mutualists.</title>
        <authorList>
            <consortium name="DOE Joint Genome Institute"/>
            <consortium name="Mycorrhizal Genomics Consortium"/>
            <person name="Kohler A."/>
            <person name="Kuo A."/>
            <person name="Nagy L.G."/>
            <person name="Floudas D."/>
            <person name="Copeland A."/>
            <person name="Barry K.W."/>
            <person name="Cichocki N."/>
            <person name="Veneault-Fourrey C."/>
            <person name="LaButti K."/>
            <person name="Lindquist E.A."/>
            <person name="Lipzen A."/>
            <person name="Lundell T."/>
            <person name="Morin E."/>
            <person name="Murat C."/>
            <person name="Riley R."/>
            <person name="Ohm R."/>
            <person name="Sun H."/>
            <person name="Tunlid A."/>
            <person name="Henrissat B."/>
            <person name="Grigoriev I.V."/>
            <person name="Hibbett D.S."/>
            <person name="Martin F."/>
        </authorList>
    </citation>
    <scope>NUCLEOTIDE SEQUENCE [LARGE SCALE GENOMIC DNA]</scope>
    <source>
        <strain evidence="3">Ve08.2h10</strain>
    </source>
</reference>
<protein>
    <submittedName>
        <fullName evidence="2">Uncharacterized protein</fullName>
    </submittedName>
</protein>
<gene>
    <name evidence="2" type="ORF">PAXRUDRAFT_829742</name>
</gene>
<sequence length="1200" mass="130453">MSIVRGPGIGRRIMDPRVLSDEVGSSDDTQSQTVNSDLPIAPTSRAASRNSPYAAFREPSPSGVHSRPLHTHPETSMPSPAAAPSTVPVRTPNSPPSSLITTSSWHPDNLYSGLATYIFGEAPTSPPVPSISPHDAVPEAVESVSPLTPLVRCLSPDRTPRPSVFGQPAFPPLENVSSHPSQGAGHPASTPSATSTRRQSTTRETLRRSTTSSSSSTSRTASRTDGEESEDPISDAYYNSPFQRGRVIHDNASQHTFGRGSRHHGVIAATSSQDAAAAVASSSSVSVVSSRSSSRASMRTFEQFSSDEEVEICYYDGASSPVTFARDYLADINEDVDLADPSPAFYRTSMFEGRRGSLPMAIPGAVPGGNSSSVRSREGSIIALRRPSRSWDEASMQLSSHSGEDPKVIVPKSEPLSRADWSSLGAQVQAQHQLATEAGGTYDGLDLRYILSKHSEGSIRSFRSSAQLSFAQGPSGTHQPSDVSSRLSSIAPFASGVRRTSSATLQTTYSNDDTFFKHVRKWDETFDVIENHWSFMREKADIPLVISDSASSSRQARSSTSHPHVPNADKTTKTMFPGTQEIWRCGHVGRFKVDRLAFKPQSADPAKAAQHRINIRHFPDPYLKGNTTTGPHSVIHKHSRAIAFSIFRSHGLFSGRRSGVGGGSKSQNVHMNTRYGIMLAPKKVQEQYTSTKSTRQLSTHGLLDDDSRRSKSQVKLRRNATQSLSFGERDSRDKERRRAREREREEQAKAKAKAKAASKGKGKKDKRHEDRLTWAESTESSTATSSGGSIITNAAQQIISTPTRSATKIQFSSSTTGSALASRPDSPTESLPPPSVSDSVKFSASDTSSIPTIRSHRDHRDSMDSDHRLPARTPHAEAFGALDPNDIEHYRLKAHNRVITDPGSSLAGRILRAFRGSSRPDGPPSSTASQPNAYQPPWMTTAGRDQQEENDRVLNDLNASFRDVGLLHTQPHKSASKSALRRKPHQEIFDQIPDDCLYMLLPLWAGETDTSDVQAQGSDSASLITVLEHRKYLLVYYVPFDDAPSGKKSEQQKKKAKQSHSSDSGGEGDPKSVFLPVFRVIARVVTYDELRLTGVRVPSDGLAITGPAWEAMSYTSSPPPRISLNDTVVCVCHDRDQGFVFLSDALYQLGLCTAEELPIDPNLGTEDGPKESEKFLTTIGRAIVEMIWLGCLAITSFGPV</sequence>
<evidence type="ECO:0000256" key="1">
    <source>
        <dbReference type="SAM" id="MobiDB-lite"/>
    </source>
</evidence>
<feature type="compositionally biased region" description="Basic and acidic residues" evidence="1">
    <location>
        <begin position="858"/>
        <end position="869"/>
    </location>
</feature>
<feature type="compositionally biased region" description="Low complexity" evidence="1">
    <location>
        <begin position="915"/>
        <end position="926"/>
    </location>
</feature>
<keyword evidence="3" id="KW-1185">Reference proteome</keyword>
<feature type="compositionally biased region" description="Basic and acidic residues" evidence="1">
    <location>
        <begin position="1044"/>
        <end position="1053"/>
    </location>
</feature>
<dbReference type="STRING" id="930991.A0A0D0DUF1"/>
<feature type="compositionally biased region" description="Polar residues" evidence="1">
    <location>
        <begin position="836"/>
        <end position="852"/>
    </location>
</feature>
<accession>A0A0D0DUF1</accession>
<evidence type="ECO:0000313" key="3">
    <source>
        <dbReference type="Proteomes" id="UP000054538"/>
    </source>
</evidence>
<feature type="compositionally biased region" description="Polar residues" evidence="1">
    <location>
        <begin position="26"/>
        <end position="36"/>
    </location>
</feature>
<feature type="region of interest" description="Disordered" evidence="1">
    <location>
        <begin position="1044"/>
        <end position="1068"/>
    </location>
</feature>
<name>A0A0D0DUF1_9AGAM</name>
<feature type="region of interest" description="Disordered" evidence="1">
    <location>
        <begin position="1"/>
        <end position="104"/>
    </location>
</feature>
<dbReference type="InParanoid" id="A0A0D0DUF1"/>
<feature type="region of interest" description="Disordered" evidence="1">
    <location>
        <begin position="152"/>
        <end position="238"/>
    </location>
</feature>